<evidence type="ECO:0000313" key="4">
    <source>
        <dbReference type="Proteomes" id="UP000016662"/>
    </source>
</evidence>
<dbReference type="PROSITE" id="PS51257">
    <property type="entry name" value="PROKAR_LIPOPROTEIN"/>
    <property type="match status" value="1"/>
</dbReference>
<dbReference type="RefSeq" id="WP_021682820.1">
    <property type="nucleotide sequence ID" value="NZ_KI260447.1"/>
</dbReference>
<dbReference type="EMBL" id="AWVF01000173">
    <property type="protein sequence ID" value="ERJ96314.1"/>
    <property type="molecule type" value="Genomic_DNA"/>
</dbReference>
<dbReference type="PANTHER" id="PTHR45661">
    <property type="entry name" value="SURFACE ANTIGEN"/>
    <property type="match status" value="1"/>
</dbReference>
<dbReference type="SUPFAM" id="SSF52058">
    <property type="entry name" value="L domain-like"/>
    <property type="match status" value="1"/>
</dbReference>
<dbReference type="Proteomes" id="UP000016662">
    <property type="component" value="Unassembled WGS sequence"/>
</dbReference>
<dbReference type="Pfam" id="PF13306">
    <property type="entry name" value="LRR_5"/>
    <property type="match status" value="1"/>
</dbReference>
<feature type="compositionally biased region" description="Low complexity" evidence="1">
    <location>
        <begin position="32"/>
        <end position="51"/>
    </location>
</feature>
<keyword evidence="4" id="KW-1185">Reference proteome</keyword>
<protein>
    <recommendedName>
        <fullName evidence="5">Leucine Rich repeat-containing domain protein</fullName>
    </recommendedName>
</protein>
<name>U2M3I9_9FIRM</name>
<comment type="caution">
    <text evidence="3">The sequence shown here is derived from an EMBL/GenBank/DDBJ whole genome shotgun (WGS) entry which is preliminary data.</text>
</comment>
<feature type="region of interest" description="Disordered" evidence="1">
    <location>
        <begin position="29"/>
        <end position="59"/>
    </location>
</feature>
<dbReference type="PATRIC" id="fig|411473.3.peg.1082"/>
<keyword evidence="2" id="KW-0732">Signal</keyword>
<dbReference type="AlphaFoldDB" id="U2M3I9"/>
<dbReference type="InterPro" id="IPR026906">
    <property type="entry name" value="LRR_5"/>
</dbReference>
<dbReference type="STRING" id="411473.RUMCAL_01328"/>
<evidence type="ECO:0000313" key="3">
    <source>
        <dbReference type="EMBL" id="ERJ96314.1"/>
    </source>
</evidence>
<dbReference type="OrthoDB" id="1816964at2"/>
<dbReference type="eggNOG" id="COG5492">
    <property type="taxonomic scope" value="Bacteria"/>
</dbReference>
<dbReference type="HOGENOM" id="CLU_1244578_0_0_9"/>
<evidence type="ECO:0000256" key="1">
    <source>
        <dbReference type="SAM" id="MobiDB-lite"/>
    </source>
</evidence>
<evidence type="ECO:0000256" key="2">
    <source>
        <dbReference type="SAM" id="SignalP"/>
    </source>
</evidence>
<feature type="chain" id="PRO_5039572384" description="Leucine Rich repeat-containing domain protein" evidence="2">
    <location>
        <begin position="23"/>
        <end position="231"/>
    </location>
</feature>
<proteinExistence type="predicted"/>
<dbReference type="Gene3D" id="3.80.10.10">
    <property type="entry name" value="Ribonuclease Inhibitor"/>
    <property type="match status" value="1"/>
</dbReference>
<gene>
    <name evidence="3" type="ORF">RUMCAL_01328</name>
</gene>
<reference evidence="3 4" key="1">
    <citation type="submission" date="2013-07" db="EMBL/GenBank/DDBJ databases">
        <authorList>
            <person name="Weinstock G."/>
            <person name="Sodergren E."/>
            <person name="Wylie T."/>
            <person name="Fulton L."/>
            <person name="Fulton R."/>
            <person name="Fronick C."/>
            <person name="O'Laughlin M."/>
            <person name="Godfrey J."/>
            <person name="Miner T."/>
            <person name="Herter B."/>
            <person name="Appelbaum E."/>
            <person name="Cordes M."/>
            <person name="Lek S."/>
            <person name="Wollam A."/>
            <person name="Pepin K.H."/>
            <person name="Palsikar V.B."/>
            <person name="Mitreva M."/>
            <person name="Wilson R.K."/>
        </authorList>
    </citation>
    <scope>NUCLEOTIDE SEQUENCE [LARGE SCALE GENOMIC DNA]</scope>
    <source>
        <strain evidence="3 4">ATCC 27760</strain>
    </source>
</reference>
<accession>U2M3I9</accession>
<feature type="signal peptide" evidence="2">
    <location>
        <begin position="1"/>
        <end position="22"/>
    </location>
</feature>
<evidence type="ECO:0008006" key="5">
    <source>
        <dbReference type="Google" id="ProtNLM"/>
    </source>
</evidence>
<dbReference type="InterPro" id="IPR032675">
    <property type="entry name" value="LRR_dom_sf"/>
</dbReference>
<sequence>MKQFWKKTLWAALLTAAFALSATGCGDDKQPASSTANSASSAAQVADSSTAPEETDSSAETNVFQYEMNDDGTVSITGYQGMEAVLEVPSTVDNYVVSAISNHAFEANQNLTEVTLPEGLSEIGESAFMDCGSLTTVQIPETVAQIDRAAFAGCSALTSISLPETVSTVMEEAFTGCTSLTDLTVANASLEYDRWGLVEGSEPLGVTITCPSGSAIETWAAANGISTKTFG</sequence>
<dbReference type="InterPro" id="IPR053139">
    <property type="entry name" value="Surface_bspA-like"/>
</dbReference>
<organism evidence="3 4">
    <name type="scientific">Ruminococcus callidus ATCC 27760</name>
    <dbReference type="NCBI Taxonomy" id="411473"/>
    <lineage>
        <taxon>Bacteria</taxon>
        <taxon>Bacillati</taxon>
        <taxon>Bacillota</taxon>
        <taxon>Clostridia</taxon>
        <taxon>Eubacteriales</taxon>
        <taxon>Oscillospiraceae</taxon>
        <taxon>Ruminococcus</taxon>
    </lineage>
</organism>
<dbReference type="PANTHER" id="PTHR45661:SF3">
    <property type="entry name" value="IG-LIKE DOMAIN-CONTAINING PROTEIN"/>
    <property type="match status" value="1"/>
</dbReference>